<keyword evidence="3" id="KW-0805">Transcription regulation</keyword>
<evidence type="ECO:0000256" key="7">
    <source>
        <dbReference type="ARBA" id="ARBA00023242"/>
    </source>
</evidence>
<keyword evidence="2" id="KW-0936">Ethylene signaling pathway</keyword>
<evidence type="ECO:0000313" key="12">
    <source>
        <dbReference type="Proteomes" id="UP001346149"/>
    </source>
</evidence>
<feature type="region of interest" description="Disordered" evidence="9">
    <location>
        <begin position="226"/>
        <end position="260"/>
    </location>
</feature>
<dbReference type="InterPro" id="IPR016177">
    <property type="entry name" value="DNA-bd_dom_sf"/>
</dbReference>
<reference evidence="11 12" key="1">
    <citation type="journal article" date="2023" name="Hortic Res">
        <title>Pangenome of water caltrop reveals structural variations and asymmetric subgenome divergence after allopolyploidization.</title>
        <authorList>
            <person name="Zhang X."/>
            <person name="Chen Y."/>
            <person name="Wang L."/>
            <person name="Yuan Y."/>
            <person name="Fang M."/>
            <person name="Shi L."/>
            <person name="Lu R."/>
            <person name="Comes H.P."/>
            <person name="Ma Y."/>
            <person name="Chen Y."/>
            <person name="Huang G."/>
            <person name="Zhou Y."/>
            <person name="Zheng Z."/>
            <person name="Qiu Y."/>
        </authorList>
    </citation>
    <scope>NUCLEOTIDE SEQUENCE [LARGE SCALE GENOMIC DNA]</scope>
    <source>
        <strain evidence="11">F231</strain>
    </source>
</reference>
<name>A0AAN7RQM2_TRANT</name>
<dbReference type="CDD" id="cd00018">
    <property type="entry name" value="AP2"/>
    <property type="match status" value="1"/>
</dbReference>
<protein>
    <recommendedName>
        <fullName evidence="10">AP2/ERF domain-containing protein</fullName>
    </recommendedName>
</protein>
<evidence type="ECO:0000256" key="6">
    <source>
        <dbReference type="ARBA" id="ARBA00023163"/>
    </source>
</evidence>
<dbReference type="PANTHER" id="PTHR31194:SF140">
    <property type="entry name" value="ETHYLENE-RESPONSIVE TRANSCRIPTION FACTOR CRF2"/>
    <property type="match status" value="1"/>
</dbReference>
<dbReference type="GO" id="GO:0005634">
    <property type="term" value="C:nucleus"/>
    <property type="evidence" value="ECO:0007669"/>
    <property type="project" value="UniProtKB-SubCell"/>
</dbReference>
<organism evidence="11 12">
    <name type="scientific">Trapa natans</name>
    <name type="common">Water chestnut</name>
    <dbReference type="NCBI Taxonomy" id="22666"/>
    <lineage>
        <taxon>Eukaryota</taxon>
        <taxon>Viridiplantae</taxon>
        <taxon>Streptophyta</taxon>
        <taxon>Embryophyta</taxon>
        <taxon>Tracheophyta</taxon>
        <taxon>Spermatophyta</taxon>
        <taxon>Magnoliopsida</taxon>
        <taxon>eudicotyledons</taxon>
        <taxon>Gunneridae</taxon>
        <taxon>Pentapetalae</taxon>
        <taxon>rosids</taxon>
        <taxon>malvids</taxon>
        <taxon>Myrtales</taxon>
        <taxon>Lythraceae</taxon>
        <taxon>Trapa</taxon>
    </lineage>
</organism>
<dbReference type="PROSITE" id="PS51032">
    <property type="entry name" value="AP2_ERF"/>
    <property type="match status" value="1"/>
</dbReference>
<dbReference type="GO" id="GO:0009873">
    <property type="term" value="P:ethylene-activated signaling pathway"/>
    <property type="evidence" value="ECO:0007669"/>
    <property type="project" value="UniProtKB-KW"/>
</dbReference>
<dbReference type="Gene3D" id="3.30.730.10">
    <property type="entry name" value="AP2/ERF domain"/>
    <property type="match status" value="1"/>
</dbReference>
<keyword evidence="7" id="KW-0539">Nucleus</keyword>
<dbReference type="Proteomes" id="UP001346149">
    <property type="component" value="Unassembled WGS sequence"/>
</dbReference>
<proteinExistence type="inferred from homology"/>
<evidence type="ECO:0000256" key="8">
    <source>
        <dbReference type="ARBA" id="ARBA00024343"/>
    </source>
</evidence>
<dbReference type="PRINTS" id="PR00367">
    <property type="entry name" value="ETHRSPELEMNT"/>
</dbReference>
<dbReference type="InterPro" id="IPR001471">
    <property type="entry name" value="AP2/ERF_dom"/>
</dbReference>
<feature type="region of interest" description="Disordered" evidence="9">
    <location>
        <begin position="1"/>
        <end position="25"/>
    </location>
</feature>
<evidence type="ECO:0000256" key="1">
    <source>
        <dbReference type="ARBA" id="ARBA00004123"/>
    </source>
</evidence>
<comment type="subcellular location">
    <subcellularLocation>
        <location evidence="1">Nucleus</location>
    </subcellularLocation>
</comment>
<dbReference type="GO" id="GO:0003677">
    <property type="term" value="F:DNA binding"/>
    <property type="evidence" value="ECO:0007669"/>
    <property type="project" value="UniProtKB-KW"/>
</dbReference>
<dbReference type="AlphaFoldDB" id="A0AAN7RQM2"/>
<feature type="domain" description="AP2/ERF" evidence="10">
    <location>
        <begin position="117"/>
        <end position="174"/>
    </location>
</feature>
<keyword evidence="12" id="KW-1185">Reference proteome</keyword>
<evidence type="ECO:0000256" key="2">
    <source>
        <dbReference type="ARBA" id="ARBA00022745"/>
    </source>
</evidence>
<dbReference type="SUPFAM" id="SSF54171">
    <property type="entry name" value="DNA-binding domain"/>
    <property type="match status" value="1"/>
</dbReference>
<keyword evidence="5" id="KW-0010">Activator</keyword>
<evidence type="ECO:0000256" key="4">
    <source>
        <dbReference type="ARBA" id="ARBA00023125"/>
    </source>
</evidence>
<keyword evidence="4" id="KW-0238">DNA-binding</keyword>
<comment type="caution">
    <text evidence="11">The sequence shown here is derived from an EMBL/GenBank/DDBJ whole genome shotgun (WGS) entry which is preliminary data.</text>
</comment>
<comment type="similarity">
    <text evidence="8">Belongs to the AP2/ERF transcription factor family. ERF subfamily.</text>
</comment>
<dbReference type="Pfam" id="PF00847">
    <property type="entry name" value="AP2"/>
    <property type="match status" value="1"/>
</dbReference>
<evidence type="ECO:0000259" key="10">
    <source>
        <dbReference type="PROSITE" id="PS51032"/>
    </source>
</evidence>
<evidence type="ECO:0000256" key="3">
    <source>
        <dbReference type="ARBA" id="ARBA00023015"/>
    </source>
</evidence>
<dbReference type="PANTHER" id="PTHR31194">
    <property type="entry name" value="SHN SHINE , DNA BINDING / TRANSCRIPTION FACTOR"/>
    <property type="match status" value="1"/>
</dbReference>
<dbReference type="InterPro" id="IPR050913">
    <property type="entry name" value="AP2/ERF_ERF"/>
</dbReference>
<dbReference type="InterPro" id="IPR036955">
    <property type="entry name" value="AP2/ERF_dom_sf"/>
</dbReference>
<sequence length="338" mass="37621">MTMETSDSVHPRLHHHQPPVKFTEHRNHTRLVGSWESLPNPNNIQARTVRISFTDADATDSSSDDELDATSRRRVKRFVHEITVESRGKKDVVSRKRRSNSGVPASLRDLKSPPVRKFRGVRQRPWGKWAAEIRDPMRGVRLWLGTYDTAEEAAIVYDNAAVQLRGPDAPTNFSNRQPPVKPSPTVKKAVAEVGASTASSDYNSGDDSHTLLSPTSVLRCQLSIPSSTEDGEERHNAATQDFRSSKSAELEEPSCSLSEDFSGYPPFDSLLPEDLFDFRWPVQGLFDDEPSLEERVFINTDDGIGFGIGSGSTSWDLDEHFQDFGDLFGSDPVLTALP</sequence>
<evidence type="ECO:0000256" key="9">
    <source>
        <dbReference type="SAM" id="MobiDB-lite"/>
    </source>
</evidence>
<dbReference type="SMART" id="SM00380">
    <property type="entry name" value="AP2"/>
    <property type="match status" value="1"/>
</dbReference>
<dbReference type="GO" id="GO:0003700">
    <property type="term" value="F:DNA-binding transcription factor activity"/>
    <property type="evidence" value="ECO:0007669"/>
    <property type="project" value="InterPro"/>
</dbReference>
<feature type="region of interest" description="Disordered" evidence="9">
    <location>
        <begin position="89"/>
        <end position="111"/>
    </location>
</feature>
<evidence type="ECO:0000256" key="5">
    <source>
        <dbReference type="ARBA" id="ARBA00023159"/>
    </source>
</evidence>
<gene>
    <name evidence="11" type="ORF">SAY86_004645</name>
</gene>
<keyword evidence="6" id="KW-0804">Transcription</keyword>
<dbReference type="FunFam" id="3.30.730.10:FF:000001">
    <property type="entry name" value="Ethylene-responsive transcription factor 2"/>
    <property type="match status" value="1"/>
</dbReference>
<dbReference type="EMBL" id="JAXQNO010000001">
    <property type="protein sequence ID" value="KAK4804828.1"/>
    <property type="molecule type" value="Genomic_DNA"/>
</dbReference>
<evidence type="ECO:0000313" key="11">
    <source>
        <dbReference type="EMBL" id="KAK4804828.1"/>
    </source>
</evidence>
<accession>A0AAN7RQM2</accession>